<comment type="caution">
    <text evidence="1">The sequence shown here is derived from an EMBL/GenBank/DDBJ whole genome shotgun (WGS) entry which is preliminary data.</text>
</comment>
<evidence type="ECO:0000313" key="3">
    <source>
        <dbReference type="Proteomes" id="UP000663833"/>
    </source>
</evidence>
<organism evidence="1 3">
    <name type="scientific">Rotaria socialis</name>
    <dbReference type="NCBI Taxonomy" id="392032"/>
    <lineage>
        <taxon>Eukaryota</taxon>
        <taxon>Metazoa</taxon>
        <taxon>Spiralia</taxon>
        <taxon>Gnathifera</taxon>
        <taxon>Rotifera</taxon>
        <taxon>Eurotatoria</taxon>
        <taxon>Bdelloidea</taxon>
        <taxon>Philodinida</taxon>
        <taxon>Philodinidae</taxon>
        <taxon>Rotaria</taxon>
    </lineage>
</organism>
<dbReference type="Proteomes" id="UP000663833">
    <property type="component" value="Unassembled WGS sequence"/>
</dbReference>
<dbReference type="EMBL" id="CAJNYD010003038">
    <property type="protein sequence ID" value="CAF3472468.1"/>
    <property type="molecule type" value="Genomic_DNA"/>
</dbReference>
<dbReference type="EMBL" id="CAJOBO010002427">
    <property type="protein sequence ID" value="CAF4450437.1"/>
    <property type="molecule type" value="Genomic_DNA"/>
</dbReference>
<sequence length="340" mass="39286">MGFQGNLESWATVDPSLACDIWLSYVITGVLYLVTNKNLVWSHKEVVAFYNTLENPIELIDTTGGTFRKFFDLLKHVVEVKFVIDCYHELVQQENQNVTSDQVRYYLGVIVDKLQRELYVGVLPSNYCALTCFDCQILLNGAQNSLFYHMVDMINWTWNLSSDTDTQVQYWAALLIIILHEISHIMCRMEIPSGYNIMTATTPQKLLNGKHIKETGNQLEFLLFGGIAKSIGDLDAIYLLQQTSWDLSSVEEFQIQFKDRVNKDIFEQTMENQSNRLELPGKRDELDVPERDEHDYDNRINIGGCATSIYQPHVYLFDESRKSNNTLLVLFSACFRSFYD</sequence>
<protein>
    <submittedName>
        <fullName evidence="1">Uncharacterized protein</fullName>
    </submittedName>
</protein>
<evidence type="ECO:0000313" key="1">
    <source>
        <dbReference type="EMBL" id="CAF3472468.1"/>
    </source>
</evidence>
<proteinExistence type="predicted"/>
<name>A0A818FES9_9BILA</name>
<evidence type="ECO:0000313" key="2">
    <source>
        <dbReference type="EMBL" id="CAF4450437.1"/>
    </source>
</evidence>
<dbReference type="AlphaFoldDB" id="A0A818FES9"/>
<reference evidence="1" key="1">
    <citation type="submission" date="2021-02" db="EMBL/GenBank/DDBJ databases">
        <authorList>
            <person name="Nowell W R."/>
        </authorList>
    </citation>
    <scope>NUCLEOTIDE SEQUENCE</scope>
</reference>
<accession>A0A818FES9</accession>
<dbReference type="Proteomes" id="UP000663851">
    <property type="component" value="Unassembled WGS sequence"/>
</dbReference>
<gene>
    <name evidence="2" type="ORF">HFQ381_LOCUS23839</name>
    <name evidence="1" type="ORF">LUA448_LOCUS23471</name>
</gene>